<dbReference type="InParanoid" id="A0A6P7FLW2"/>
<evidence type="ECO:0000256" key="1">
    <source>
        <dbReference type="SAM" id="MobiDB-lite"/>
    </source>
</evidence>
<accession>A0A6P7FLW2</accession>
<dbReference type="AlphaFoldDB" id="A0A6P7FLW2"/>
<organism evidence="2">
    <name type="scientific">Diabrotica virgifera virgifera</name>
    <name type="common">western corn rootworm</name>
    <dbReference type="NCBI Taxonomy" id="50390"/>
    <lineage>
        <taxon>Eukaryota</taxon>
        <taxon>Metazoa</taxon>
        <taxon>Ecdysozoa</taxon>
        <taxon>Arthropoda</taxon>
        <taxon>Hexapoda</taxon>
        <taxon>Insecta</taxon>
        <taxon>Pterygota</taxon>
        <taxon>Neoptera</taxon>
        <taxon>Endopterygota</taxon>
        <taxon>Coleoptera</taxon>
        <taxon>Polyphaga</taxon>
        <taxon>Cucujiformia</taxon>
        <taxon>Chrysomeloidea</taxon>
        <taxon>Chrysomelidae</taxon>
        <taxon>Galerucinae</taxon>
        <taxon>Diabroticina</taxon>
        <taxon>Diabroticites</taxon>
        <taxon>Diabrotica</taxon>
    </lineage>
</organism>
<name>A0A6P7FLW2_DIAVI</name>
<protein>
    <submittedName>
        <fullName evidence="2">Uncharacterized protein LOC114329243</fullName>
    </submittedName>
</protein>
<gene>
    <name evidence="2" type="primary">LOC114329243</name>
</gene>
<dbReference type="PANTHER" id="PTHR46409">
    <property type="entry name" value="HTH PSQ-TYPE DOMAIN-CONTAINING PROTEIN"/>
    <property type="match status" value="1"/>
</dbReference>
<feature type="region of interest" description="Disordered" evidence="1">
    <location>
        <begin position="1"/>
        <end position="25"/>
    </location>
</feature>
<dbReference type="PANTHER" id="PTHR46409:SF1">
    <property type="entry name" value="HTH PSQ-TYPE DOMAIN-CONTAINING PROTEIN"/>
    <property type="match status" value="1"/>
</dbReference>
<sequence length="119" mass="13620">MMKDERKHIRELGLRRVPKARESQKEKKIRRFKIPTLNFSAADYNDLISISGFKVTAPPLLKHISNEDVRDMIDSENYKNIEVLNCPCHTKSVERTVKLVTEASAAVCGPEYQAMALFV</sequence>
<dbReference type="RefSeq" id="XP_028134090.1">
    <property type="nucleotide sequence ID" value="XM_028278289.1"/>
</dbReference>
<evidence type="ECO:0000313" key="2">
    <source>
        <dbReference type="RefSeq" id="XP_028134090.1"/>
    </source>
</evidence>
<reference evidence="2" key="1">
    <citation type="submission" date="2025-08" db="UniProtKB">
        <authorList>
            <consortium name="RefSeq"/>
        </authorList>
    </citation>
    <scope>IDENTIFICATION</scope>
    <source>
        <tissue evidence="2">Whole insect</tissue>
    </source>
</reference>
<proteinExistence type="predicted"/>